<evidence type="ECO:0000313" key="1">
    <source>
        <dbReference type="EMBL" id="NDY42323.1"/>
    </source>
</evidence>
<name>A0A6N9TQE1_DISTH</name>
<proteinExistence type="predicted"/>
<organism evidence="1 2">
    <name type="scientific">Dissulfurirhabdus thermomarina</name>
    <dbReference type="NCBI Taxonomy" id="1765737"/>
    <lineage>
        <taxon>Bacteria</taxon>
        <taxon>Deltaproteobacteria</taxon>
        <taxon>Dissulfurirhabdaceae</taxon>
        <taxon>Dissulfurirhabdus</taxon>
    </lineage>
</organism>
<gene>
    <name evidence="1" type="ORF">G3N55_05635</name>
</gene>
<sequence length="83" mass="9082">MKGSGYFDISAFLRRLKDRPDLHRAGMVLVHNGVVRGTSRDGTPVSAVEIRVDRARLAEILAETRALPGIVAAEAEIREGTLR</sequence>
<protein>
    <submittedName>
        <fullName evidence="1">Molybdenum cofactor biosynthesis protein MoaE</fullName>
    </submittedName>
</protein>
<reference evidence="1 2" key="1">
    <citation type="submission" date="2020-02" db="EMBL/GenBank/DDBJ databases">
        <title>Comparative genomics of sulfur disproportionating microorganisms.</title>
        <authorList>
            <person name="Ward L.M."/>
            <person name="Bertran E."/>
            <person name="Johnston D.T."/>
        </authorList>
    </citation>
    <scope>NUCLEOTIDE SEQUENCE [LARGE SCALE GENOMIC DNA]</scope>
    <source>
        <strain evidence="1 2">DSM 100025</strain>
    </source>
</reference>
<keyword evidence="2" id="KW-1185">Reference proteome</keyword>
<feature type="non-terminal residue" evidence="1">
    <location>
        <position position="83"/>
    </location>
</feature>
<dbReference type="EMBL" id="JAAGRR010000048">
    <property type="protein sequence ID" value="NDY42323.1"/>
    <property type="molecule type" value="Genomic_DNA"/>
</dbReference>
<comment type="caution">
    <text evidence="1">The sequence shown here is derived from an EMBL/GenBank/DDBJ whole genome shotgun (WGS) entry which is preliminary data.</text>
</comment>
<dbReference type="Proteomes" id="UP000469346">
    <property type="component" value="Unassembled WGS sequence"/>
</dbReference>
<accession>A0A6N9TQE1</accession>
<dbReference type="AlphaFoldDB" id="A0A6N9TQE1"/>
<evidence type="ECO:0000313" key="2">
    <source>
        <dbReference type="Proteomes" id="UP000469346"/>
    </source>
</evidence>